<feature type="compositionally biased region" description="Pro residues" evidence="6">
    <location>
        <begin position="297"/>
        <end position="308"/>
    </location>
</feature>
<protein>
    <recommendedName>
        <fullName evidence="3">NudC domain-containing protein 1</fullName>
    </recommendedName>
</protein>
<dbReference type="OrthoDB" id="428655at2759"/>
<feature type="non-terminal residue" evidence="8">
    <location>
        <position position="1"/>
    </location>
</feature>
<evidence type="ECO:0000313" key="9">
    <source>
        <dbReference type="Proteomes" id="UP000242146"/>
    </source>
</evidence>
<evidence type="ECO:0000256" key="1">
    <source>
        <dbReference type="ARBA" id="ARBA00004123"/>
    </source>
</evidence>
<evidence type="ECO:0000256" key="5">
    <source>
        <dbReference type="ARBA" id="ARBA00023242"/>
    </source>
</evidence>
<feature type="region of interest" description="Disordered" evidence="6">
    <location>
        <begin position="283"/>
        <end position="311"/>
    </location>
</feature>
<comment type="caution">
    <text evidence="8">The sequence shown here is derived from an EMBL/GenBank/DDBJ whole genome shotgun (WGS) entry which is preliminary data.</text>
</comment>
<evidence type="ECO:0000256" key="6">
    <source>
        <dbReference type="SAM" id="MobiDB-lite"/>
    </source>
</evidence>
<evidence type="ECO:0000259" key="7">
    <source>
        <dbReference type="PROSITE" id="PS51203"/>
    </source>
</evidence>
<evidence type="ECO:0000256" key="2">
    <source>
        <dbReference type="ARBA" id="ARBA00004496"/>
    </source>
</evidence>
<dbReference type="EMBL" id="MCGT01000024">
    <property type="protein sequence ID" value="ORX50103.1"/>
    <property type="molecule type" value="Genomic_DNA"/>
</dbReference>
<dbReference type="InterPro" id="IPR007052">
    <property type="entry name" value="CS_dom"/>
</dbReference>
<keyword evidence="5" id="KW-0539">Nucleus</keyword>
<dbReference type="Pfam" id="PF04969">
    <property type="entry name" value="CS"/>
    <property type="match status" value="1"/>
</dbReference>
<proteinExistence type="predicted"/>
<dbReference type="Proteomes" id="UP000242146">
    <property type="component" value="Unassembled WGS sequence"/>
</dbReference>
<evidence type="ECO:0000256" key="4">
    <source>
        <dbReference type="ARBA" id="ARBA00022490"/>
    </source>
</evidence>
<dbReference type="CDD" id="cd06467">
    <property type="entry name" value="p23_NUDC_like"/>
    <property type="match status" value="1"/>
</dbReference>
<reference evidence="8 9" key="1">
    <citation type="submission" date="2016-07" db="EMBL/GenBank/DDBJ databases">
        <title>Pervasive Adenine N6-methylation of Active Genes in Fungi.</title>
        <authorList>
            <consortium name="DOE Joint Genome Institute"/>
            <person name="Mondo S.J."/>
            <person name="Dannebaum R.O."/>
            <person name="Kuo R.C."/>
            <person name="Labutti K."/>
            <person name="Haridas S."/>
            <person name="Kuo A."/>
            <person name="Salamov A."/>
            <person name="Ahrendt S.R."/>
            <person name="Lipzen A."/>
            <person name="Sullivan W."/>
            <person name="Andreopoulos W.B."/>
            <person name="Clum A."/>
            <person name="Lindquist E."/>
            <person name="Daum C."/>
            <person name="Ramamoorthy G.K."/>
            <person name="Gryganskyi A."/>
            <person name="Culley D."/>
            <person name="Magnuson J.K."/>
            <person name="James T.Y."/>
            <person name="O'Malley M.A."/>
            <person name="Stajich J.E."/>
            <person name="Spatafora J.W."/>
            <person name="Visel A."/>
            <person name="Grigoriev I.V."/>
        </authorList>
    </citation>
    <scope>NUCLEOTIDE SEQUENCE [LARGE SCALE GENOMIC DNA]</scope>
    <source>
        <strain evidence="8 9">NRRL 3301</strain>
    </source>
</reference>
<evidence type="ECO:0000256" key="3">
    <source>
        <dbReference type="ARBA" id="ARBA00018915"/>
    </source>
</evidence>
<name>A0A1X2GBM5_9FUNG</name>
<evidence type="ECO:0000313" key="8">
    <source>
        <dbReference type="EMBL" id="ORX50103.1"/>
    </source>
</evidence>
<dbReference type="Gene3D" id="2.60.40.790">
    <property type="match status" value="1"/>
</dbReference>
<keyword evidence="9" id="KW-1185">Reference proteome</keyword>
<keyword evidence="4" id="KW-0963">Cytoplasm</keyword>
<dbReference type="STRING" id="101127.A0A1X2GBM5"/>
<comment type="subcellular location">
    <subcellularLocation>
        <location evidence="2">Cytoplasm</location>
    </subcellularLocation>
    <subcellularLocation>
        <location evidence="1">Nucleus</location>
    </subcellularLocation>
</comment>
<dbReference type="PROSITE" id="PS51203">
    <property type="entry name" value="CS"/>
    <property type="match status" value="1"/>
</dbReference>
<dbReference type="InterPro" id="IPR037895">
    <property type="entry name" value="NUDCD1"/>
</dbReference>
<accession>A0A1X2GBM5</accession>
<gene>
    <name evidence="8" type="ORF">DM01DRAFT_1409116</name>
</gene>
<dbReference type="PANTHER" id="PTHR21664">
    <property type="entry name" value="CHRONIC MYELOGENOUS LEUKEMIA TUMOR ANTIGEN 66"/>
    <property type="match status" value="1"/>
</dbReference>
<dbReference type="SUPFAM" id="SSF49764">
    <property type="entry name" value="HSP20-like chaperones"/>
    <property type="match status" value="1"/>
</dbReference>
<dbReference type="AlphaFoldDB" id="A0A1X2GBM5"/>
<feature type="domain" description="CS" evidence="7">
    <location>
        <begin position="303"/>
        <end position="395"/>
    </location>
</feature>
<dbReference type="GO" id="GO:0005634">
    <property type="term" value="C:nucleus"/>
    <property type="evidence" value="ECO:0007669"/>
    <property type="project" value="UniProtKB-SubCell"/>
</dbReference>
<sequence>MTIHSRLTIQPQLLNAKFEGYKLETFPEDKQLIRSTLPFGRLQVTRQGQLHSSRLGFRELQARVRFNHLTMAAPYSDAKATCYFVDSDYNVIAVTFNADTRSTAFDKVIELSKPMEAIPNYTQPSDTTPLQTEYPSIVSLDHELILAANGYGHIDLVQLARTQGACSGTVVASYAYPGLGNEGVSPVPCVLLAARRIASNKIVLVAYSQTPTKKSGFNIATVELVFTLAGKNVDQHDALTIRHIQQGSEVPVYCDLTPDGQTTVLTREEPLTCVLPEVTDKDTDPIGTFPSSADPLPATPAPAPPPPYQWTQEGADFTLQFQLPAGTPKSAVRCQLTKDHLTLFAHALDQELVYPFRKWWSSIKSDESTWFLEPSGMLSLCLVKQDEHTRWPHVFDIDDNVLETLDKEQLERISKQLDRLAEASDMAMHPAATDMDEDIDEDGTPMQVDLIDANGHCTHAIQSGQQWLGRAFDLQRFPCLTSDNSNGELLASITTKVDVDGPVYGWHGDHLNHIATFHALGYIQASKRDQRFTFHDPGLQFAVIVESSRNAYVYYHHPDLRLHEQQTLIDVTAGHDSDILGVQLILDRVLMFLTESHVVVAFL</sequence>
<organism evidence="8 9">
    <name type="scientific">Hesseltinella vesiculosa</name>
    <dbReference type="NCBI Taxonomy" id="101127"/>
    <lineage>
        <taxon>Eukaryota</taxon>
        <taxon>Fungi</taxon>
        <taxon>Fungi incertae sedis</taxon>
        <taxon>Mucoromycota</taxon>
        <taxon>Mucoromycotina</taxon>
        <taxon>Mucoromycetes</taxon>
        <taxon>Mucorales</taxon>
        <taxon>Cunninghamellaceae</taxon>
        <taxon>Hesseltinella</taxon>
    </lineage>
</organism>
<dbReference type="InterPro" id="IPR008978">
    <property type="entry name" value="HSP20-like_chaperone"/>
</dbReference>
<dbReference type="GO" id="GO:0005737">
    <property type="term" value="C:cytoplasm"/>
    <property type="evidence" value="ECO:0007669"/>
    <property type="project" value="UniProtKB-SubCell"/>
</dbReference>
<dbReference type="PANTHER" id="PTHR21664:SF1">
    <property type="entry name" value="NUDC DOMAIN-CONTAINING PROTEIN 1"/>
    <property type="match status" value="1"/>
</dbReference>